<dbReference type="AlphaFoldDB" id="W6TIW0"/>
<dbReference type="GO" id="GO:0016805">
    <property type="term" value="F:dipeptidase activity"/>
    <property type="evidence" value="ECO:0007669"/>
    <property type="project" value="UniProtKB-KW"/>
</dbReference>
<accession>W6TIW0</accession>
<dbReference type="GO" id="GO:0008777">
    <property type="term" value="F:acetylornithine deacetylase activity"/>
    <property type="evidence" value="ECO:0007669"/>
    <property type="project" value="TreeGrafter"/>
</dbReference>
<dbReference type="RefSeq" id="WP_231439585.1">
    <property type="nucleotide sequence ID" value="NZ_AZIT01000001.1"/>
</dbReference>
<dbReference type="Gene3D" id="3.30.70.360">
    <property type="match status" value="1"/>
</dbReference>
<keyword evidence="2 3" id="KW-0378">Hydrolase</keyword>
<keyword evidence="3" id="KW-0645">Protease</keyword>
<dbReference type="PATRIC" id="fig|1432657.3.peg.684"/>
<dbReference type="Gene3D" id="3.40.630.10">
    <property type="entry name" value="Zn peptidases"/>
    <property type="match status" value="1"/>
</dbReference>
<dbReference type="PANTHER" id="PTHR43808">
    <property type="entry name" value="ACETYLORNITHINE DEACETYLASE"/>
    <property type="match status" value="1"/>
</dbReference>
<dbReference type="PANTHER" id="PTHR43808:SF31">
    <property type="entry name" value="N-ACETYL-L-CITRULLINE DEACETYLASE"/>
    <property type="match status" value="1"/>
</dbReference>
<organism evidence="3 4">
    <name type="scientific">Borrelia duttonii CR2A</name>
    <dbReference type="NCBI Taxonomy" id="1432657"/>
    <lineage>
        <taxon>Bacteria</taxon>
        <taxon>Pseudomonadati</taxon>
        <taxon>Spirochaetota</taxon>
        <taxon>Spirochaetia</taxon>
        <taxon>Spirochaetales</taxon>
        <taxon>Borreliaceae</taxon>
        <taxon>Borrelia</taxon>
    </lineage>
</organism>
<dbReference type="EC" id="3.4.13.18" evidence="3"/>
<keyword evidence="3" id="KW-0224">Dipeptidase</keyword>
<proteinExistence type="predicted"/>
<gene>
    <name evidence="3" type="ORF">BDCR2A_00693</name>
</gene>
<dbReference type="InterPro" id="IPR036264">
    <property type="entry name" value="Bact_exopeptidase_dim_dom"/>
</dbReference>
<evidence type="ECO:0000313" key="3">
    <source>
        <dbReference type="EMBL" id="ETZ18720.1"/>
    </source>
</evidence>
<name>W6TIW0_9SPIR</name>
<comment type="caution">
    <text evidence="3">The sequence shown here is derived from an EMBL/GenBank/DDBJ whole genome shotgun (WGS) entry which is preliminary data.</text>
</comment>
<dbReference type="SUPFAM" id="SSF53187">
    <property type="entry name" value="Zn-dependent exopeptidases"/>
    <property type="match status" value="1"/>
</dbReference>
<dbReference type="EMBL" id="AZIT01000001">
    <property type="protein sequence ID" value="ETZ18720.1"/>
    <property type="molecule type" value="Genomic_DNA"/>
</dbReference>
<sequence length="265" mass="30055">MQFDVISDEKFFMNLEFGIGYNVIPDECSFELGDANKDDFRILLDNFDGKIRYKFFENNVLIHGISAHASLPELGVNVAPYALDIIKSLGIRSNFIAFFEDRIGFTINGEKLFGKVLEDLQSGKLTLCLTKIKLSKTSNQILSFDMRYPISYKREDLVSLIKKTLDLYSLNYSEVSFLDPLYVDSNLKFISSLMEVYQNFTGESDVNPISIGGATYSRALKNCVAFGPLFKGSDNTAHQVNEYINENELMDLILIYKNAVEKLNT</sequence>
<protein>
    <submittedName>
        <fullName evidence="3">Aminoacyl-histidine dipeptidase</fullName>
        <ecNumber evidence="3">3.4.13.18</ecNumber>
    </submittedName>
</protein>
<evidence type="ECO:0000256" key="1">
    <source>
        <dbReference type="ARBA" id="ARBA00022723"/>
    </source>
</evidence>
<dbReference type="SUPFAM" id="SSF55031">
    <property type="entry name" value="Bacterial exopeptidase dimerisation domain"/>
    <property type="match status" value="1"/>
</dbReference>
<keyword evidence="1" id="KW-0479">Metal-binding</keyword>
<dbReference type="Proteomes" id="UP000019148">
    <property type="component" value="Unassembled WGS sequence"/>
</dbReference>
<reference evidence="3 4" key="1">
    <citation type="submission" date="2013-12" db="EMBL/GenBank/DDBJ databases">
        <title>Comparative genomics of relapsing fever spirochetes.</title>
        <authorList>
            <person name="Schwan T.G."/>
            <person name="Raffel S.J."/>
            <person name="Porcella S.F."/>
        </authorList>
    </citation>
    <scope>NUCLEOTIDE SEQUENCE [LARGE SCALE GENOMIC DNA]</scope>
    <source>
        <strain evidence="3 4">CR2A</strain>
    </source>
</reference>
<evidence type="ECO:0000256" key="2">
    <source>
        <dbReference type="ARBA" id="ARBA00022801"/>
    </source>
</evidence>
<evidence type="ECO:0000313" key="4">
    <source>
        <dbReference type="Proteomes" id="UP000019148"/>
    </source>
</evidence>
<dbReference type="InterPro" id="IPR050072">
    <property type="entry name" value="Peptidase_M20A"/>
</dbReference>
<dbReference type="GO" id="GO:0006526">
    <property type="term" value="P:L-arginine biosynthetic process"/>
    <property type="evidence" value="ECO:0007669"/>
    <property type="project" value="TreeGrafter"/>
</dbReference>